<protein>
    <submittedName>
        <fullName evidence="2">RNA ligase</fullName>
    </submittedName>
</protein>
<dbReference type="SUPFAM" id="SSF56091">
    <property type="entry name" value="DNA ligase/mRNA capping enzyme, catalytic domain"/>
    <property type="match status" value="1"/>
</dbReference>
<organism evidence="2 3">
    <name type="scientific">Fluviicoccus keumensis</name>
    <dbReference type="NCBI Taxonomy" id="1435465"/>
    <lineage>
        <taxon>Bacteria</taxon>
        <taxon>Pseudomonadati</taxon>
        <taxon>Pseudomonadota</taxon>
        <taxon>Gammaproteobacteria</taxon>
        <taxon>Moraxellales</taxon>
        <taxon>Moraxellaceae</taxon>
        <taxon>Fluviicoccus</taxon>
    </lineage>
</organism>
<keyword evidence="2" id="KW-0436">Ligase</keyword>
<evidence type="ECO:0000313" key="3">
    <source>
        <dbReference type="Proteomes" id="UP000292423"/>
    </source>
</evidence>
<dbReference type="InterPro" id="IPR021122">
    <property type="entry name" value="RNA_ligase_dom_REL/Rnl2"/>
</dbReference>
<evidence type="ECO:0000313" key="2">
    <source>
        <dbReference type="EMBL" id="RZU44986.1"/>
    </source>
</evidence>
<dbReference type="PANTHER" id="PTHR43883">
    <property type="entry name" value="SLR0207 PROTEIN"/>
    <property type="match status" value="1"/>
</dbReference>
<comment type="caution">
    <text evidence="2">The sequence shown here is derived from an EMBL/GenBank/DDBJ whole genome shotgun (WGS) entry which is preliminary data.</text>
</comment>
<proteinExistence type="predicted"/>
<dbReference type="GO" id="GO:0016874">
    <property type="term" value="F:ligase activity"/>
    <property type="evidence" value="ECO:0007669"/>
    <property type="project" value="UniProtKB-KW"/>
</dbReference>
<gene>
    <name evidence="2" type="ORF">EV700_1792</name>
</gene>
<dbReference type="InterPro" id="IPR052732">
    <property type="entry name" value="Cell-binding_unc_protein"/>
</dbReference>
<dbReference type="Pfam" id="PF09414">
    <property type="entry name" value="RNA_ligase"/>
    <property type="match status" value="1"/>
</dbReference>
<sequence length="233" mass="26887">MNDFFRFPHTPHIAWLGADSPRDDKVLTPAEIEALLAGPVTLEEKLDGANLGISVGENGEVRAQNRGHYLERPFPGQFEKLEMWLRRYEDVLFDALGENLILFGEWCAARHSLDYTGLPGWFVGFDVYDRQREAFWSTRRRNALLAQLELPAIRCIGEGQYTLEQLKELVMHSGSQYRDGVLEGIVIRHQDEDWLLNRAKLVRHDFTQAIQEHWRKRRIEWNDLAGGYGGPQG</sequence>
<keyword evidence="3" id="KW-1185">Reference proteome</keyword>
<dbReference type="EMBL" id="SHKX01000012">
    <property type="protein sequence ID" value="RZU44986.1"/>
    <property type="molecule type" value="Genomic_DNA"/>
</dbReference>
<dbReference type="OrthoDB" id="255834at2"/>
<name>A0A4V2G5I1_9GAMM</name>
<reference evidence="2 3" key="1">
    <citation type="submission" date="2019-02" db="EMBL/GenBank/DDBJ databases">
        <title>Genomic Encyclopedia of Type Strains, Phase IV (KMG-IV): sequencing the most valuable type-strain genomes for metagenomic binning, comparative biology and taxonomic classification.</title>
        <authorList>
            <person name="Goeker M."/>
        </authorList>
    </citation>
    <scope>NUCLEOTIDE SEQUENCE [LARGE SCALE GENOMIC DNA]</scope>
    <source>
        <strain evidence="2 3">DSM 105135</strain>
    </source>
</reference>
<dbReference type="PANTHER" id="PTHR43883:SF1">
    <property type="entry name" value="GLUCONOKINASE"/>
    <property type="match status" value="1"/>
</dbReference>
<dbReference type="Proteomes" id="UP000292423">
    <property type="component" value="Unassembled WGS sequence"/>
</dbReference>
<dbReference type="Gene3D" id="3.30.470.30">
    <property type="entry name" value="DNA ligase/mRNA capping enzyme"/>
    <property type="match status" value="1"/>
</dbReference>
<evidence type="ECO:0000259" key="1">
    <source>
        <dbReference type="Pfam" id="PF09414"/>
    </source>
</evidence>
<feature type="domain" description="RNA ligase" evidence="1">
    <location>
        <begin position="39"/>
        <end position="201"/>
    </location>
</feature>
<dbReference type="AlphaFoldDB" id="A0A4V2G5I1"/>
<accession>A0A4V2G5I1</accession>
<dbReference type="RefSeq" id="WP_130412897.1">
    <property type="nucleotide sequence ID" value="NZ_SHKX01000012.1"/>
</dbReference>